<keyword evidence="5" id="KW-1185">Reference proteome</keyword>
<gene>
    <name evidence="4" type="primary">Obp67</name>
    <name evidence="4" type="ORF">EVAR_11540_1</name>
</gene>
<evidence type="ECO:0000256" key="3">
    <source>
        <dbReference type="ARBA" id="ARBA00022525"/>
    </source>
</evidence>
<organism evidence="4 5">
    <name type="scientific">Eumeta variegata</name>
    <name type="common">Bagworm moth</name>
    <name type="synonym">Eumeta japonica</name>
    <dbReference type="NCBI Taxonomy" id="151549"/>
    <lineage>
        <taxon>Eukaryota</taxon>
        <taxon>Metazoa</taxon>
        <taxon>Ecdysozoa</taxon>
        <taxon>Arthropoda</taxon>
        <taxon>Hexapoda</taxon>
        <taxon>Insecta</taxon>
        <taxon>Pterygota</taxon>
        <taxon>Neoptera</taxon>
        <taxon>Endopterygota</taxon>
        <taxon>Lepidoptera</taxon>
        <taxon>Glossata</taxon>
        <taxon>Ditrysia</taxon>
        <taxon>Tineoidea</taxon>
        <taxon>Psychidae</taxon>
        <taxon>Oiketicinae</taxon>
        <taxon>Eumeta</taxon>
    </lineage>
</organism>
<dbReference type="Proteomes" id="UP000299102">
    <property type="component" value="Unassembled WGS sequence"/>
</dbReference>
<evidence type="ECO:0000313" key="4">
    <source>
        <dbReference type="EMBL" id="GBP19217.1"/>
    </source>
</evidence>
<dbReference type="Gene3D" id="1.10.238.270">
    <property type="match status" value="1"/>
</dbReference>
<evidence type="ECO:0000313" key="5">
    <source>
        <dbReference type="Proteomes" id="UP000299102"/>
    </source>
</evidence>
<dbReference type="OrthoDB" id="7151184at2759"/>
<sequence>MTSHKFKDELIRLISLEKMIASQAQEPPAQCRGPPPPVANPHECCPIPSIFKDEEFEKCGFVKLEGANGPPAPRQGPPDCVKQLCILKNQNLLKDEDAIDTDALIAFIDKWAAENPSFEPVVGHVKERCIGKELPGPPEICEANKLLFCLSTTFYMECPIWVENDGCSKLKSHIEECKPYFLH</sequence>
<keyword evidence="3" id="KW-0964">Secreted</keyword>
<comment type="caution">
    <text evidence="4">The sequence shown here is derived from an EMBL/GenBank/DDBJ whole genome shotgun (WGS) entry which is preliminary data.</text>
</comment>
<name>A0A4C1TYX7_EUMVA</name>
<protein>
    <submittedName>
        <fullName evidence="4">General odorant-binding protein 67</fullName>
    </submittedName>
</protein>
<dbReference type="AlphaFoldDB" id="A0A4C1TYX7"/>
<evidence type="ECO:0000256" key="2">
    <source>
        <dbReference type="ARBA" id="ARBA00008098"/>
    </source>
</evidence>
<proteinExistence type="inferred from homology"/>
<evidence type="ECO:0000256" key="1">
    <source>
        <dbReference type="ARBA" id="ARBA00004613"/>
    </source>
</evidence>
<accession>A0A4C1TYX7</accession>
<comment type="similarity">
    <text evidence="2">Belongs to the PBP/GOBP family.</text>
</comment>
<dbReference type="PANTHER" id="PTHR21066:SF3">
    <property type="entry name" value="IP02236P"/>
    <property type="match status" value="1"/>
</dbReference>
<comment type="subcellular location">
    <subcellularLocation>
        <location evidence="1">Secreted</location>
    </subcellularLocation>
</comment>
<dbReference type="GO" id="GO:0005576">
    <property type="term" value="C:extracellular region"/>
    <property type="evidence" value="ECO:0007669"/>
    <property type="project" value="UniProtKB-SubCell"/>
</dbReference>
<reference evidence="4 5" key="1">
    <citation type="journal article" date="2019" name="Commun. Biol.">
        <title>The bagworm genome reveals a unique fibroin gene that provides high tensile strength.</title>
        <authorList>
            <person name="Kono N."/>
            <person name="Nakamura H."/>
            <person name="Ohtoshi R."/>
            <person name="Tomita M."/>
            <person name="Numata K."/>
            <person name="Arakawa K."/>
        </authorList>
    </citation>
    <scope>NUCLEOTIDE SEQUENCE [LARGE SCALE GENOMIC DNA]</scope>
</reference>
<dbReference type="EMBL" id="BGZK01000105">
    <property type="protein sequence ID" value="GBP19217.1"/>
    <property type="molecule type" value="Genomic_DNA"/>
</dbReference>
<dbReference type="InterPro" id="IPR052295">
    <property type="entry name" value="Odorant-binding_protein"/>
</dbReference>
<dbReference type="PANTHER" id="PTHR21066">
    <property type="entry name" value="ODORANT-BINDING PROTEIN 59A-RELATED"/>
    <property type="match status" value="1"/>
</dbReference>